<evidence type="ECO:0000313" key="3">
    <source>
        <dbReference type="Proteomes" id="UP001222800"/>
    </source>
</evidence>
<feature type="domain" description="Actin-like protein N-terminal" evidence="1">
    <location>
        <begin position="4"/>
        <end position="137"/>
    </location>
</feature>
<dbReference type="Proteomes" id="UP001222800">
    <property type="component" value="Chromosome"/>
</dbReference>
<dbReference type="SUPFAM" id="SSF53067">
    <property type="entry name" value="Actin-like ATPase domain"/>
    <property type="match status" value="2"/>
</dbReference>
<dbReference type="InterPro" id="IPR043129">
    <property type="entry name" value="ATPase_NBD"/>
</dbReference>
<keyword evidence="3" id="KW-1185">Reference proteome</keyword>
<dbReference type="EMBL" id="CP120733">
    <property type="protein sequence ID" value="WFD12024.1"/>
    <property type="molecule type" value="Genomic_DNA"/>
</dbReference>
<gene>
    <name evidence="2" type="ORF">P4S50_08085</name>
</gene>
<accession>A0ABY8EGF5</accession>
<evidence type="ECO:0000313" key="2">
    <source>
        <dbReference type="EMBL" id="WFD12024.1"/>
    </source>
</evidence>
<name>A0ABY8EGF5_9FIRM</name>
<dbReference type="RefSeq" id="WP_277734286.1">
    <property type="nucleotide sequence ID" value="NZ_CP120733.1"/>
</dbReference>
<dbReference type="Pfam" id="PF17989">
    <property type="entry name" value="ALP_N"/>
    <property type="match status" value="1"/>
</dbReference>
<reference evidence="2 3" key="1">
    <citation type="submission" date="2023-03" db="EMBL/GenBank/DDBJ databases">
        <title>Complete genome sequence of Tepidibacter sp. SWIR-1, isolated from a deep-sea hydrothermal vent.</title>
        <authorList>
            <person name="Li X."/>
        </authorList>
    </citation>
    <scope>NUCLEOTIDE SEQUENCE [LARGE SCALE GENOMIC DNA]</scope>
    <source>
        <strain evidence="2 3">SWIR-1</strain>
    </source>
</reference>
<dbReference type="InterPro" id="IPR040607">
    <property type="entry name" value="ALP_N"/>
</dbReference>
<protein>
    <submittedName>
        <fullName evidence="2">ParM/StbA family protein</fullName>
    </submittedName>
</protein>
<dbReference type="Gene3D" id="3.30.420.40">
    <property type="match status" value="2"/>
</dbReference>
<organism evidence="2 3">
    <name type="scientific">Tepidibacter hydrothermalis</name>
    <dbReference type="NCBI Taxonomy" id="3036126"/>
    <lineage>
        <taxon>Bacteria</taxon>
        <taxon>Bacillati</taxon>
        <taxon>Bacillota</taxon>
        <taxon>Clostridia</taxon>
        <taxon>Peptostreptococcales</taxon>
        <taxon>Peptostreptococcaceae</taxon>
        <taxon>Tepidibacter</taxon>
    </lineage>
</organism>
<evidence type="ECO:0000259" key="1">
    <source>
        <dbReference type="Pfam" id="PF17989"/>
    </source>
</evidence>
<proteinExistence type="predicted"/>
<sequence length="297" mass="33400">MLIGIDHGYTYTKSSKGIIFPSRVRTGEDLDINETITVEINGVSYVVGEQESNYSIDTNKVNDEKTKICILTSIALSSKQKFGEVDIITGLPPGHYKNQKKSLKQMLLDESIFKMKVNGENKIIKINKADVFLQGAGPIFMSPNKYKNSKVLVIDIGGLTVDVCYFEKMKLIKYRTYEKGMLKLYSKMVSDVNSKFDLNHSVLDGERILKEGVKIYGQQQNADFLNEVTSAHIDSFITDIKLDFPIKTMDHVLLIGGGGKGLYQNIKDYIPNIELLPDSQYINALAYEQIGKVRFNA</sequence>